<evidence type="ECO:0000313" key="5">
    <source>
        <dbReference type="EMBL" id="KAK2662332.1"/>
    </source>
</evidence>
<dbReference type="EMBL" id="JANJYI010000001">
    <property type="protein sequence ID" value="KAK2662332.1"/>
    <property type="molecule type" value="Genomic_DNA"/>
</dbReference>
<comment type="similarity">
    <text evidence="1">Belongs to the short-chain dehydrogenases/reductases (SDR) family.</text>
</comment>
<keyword evidence="2" id="KW-0521">NADP</keyword>
<dbReference type="GO" id="GO:0072582">
    <property type="term" value="F:17-beta-hydroxysteroid dehydrogenase (NADP+) activity"/>
    <property type="evidence" value="ECO:0007669"/>
    <property type="project" value="TreeGrafter"/>
</dbReference>
<evidence type="ECO:0000256" key="2">
    <source>
        <dbReference type="ARBA" id="ARBA00022857"/>
    </source>
</evidence>
<dbReference type="PANTHER" id="PTHR43391:SF89">
    <property type="entry name" value="11-BETA-HYDROXYSTEROID DEHYDROGENASE 1A-RELATED"/>
    <property type="match status" value="1"/>
</dbReference>
<keyword evidence="3" id="KW-0752">Steroid biosynthesis</keyword>
<evidence type="ECO:0000256" key="1">
    <source>
        <dbReference type="ARBA" id="ARBA00006484"/>
    </source>
</evidence>
<comment type="caution">
    <text evidence="5">The sequence shown here is derived from an EMBL/GenBank/DDBJ whole genome shotgun (WGS) entry which is preliminary data.</text>
</comment>
<name>A0AAD9XMZ5_9ROSI</name>
<evidence type="ECO:0000256" key="3">
    <source>
        <dbReference type="ARBA" id="ARBA00022955"/>
    </source>
</evidence>
<keyword evidence="3" id="KW-0444">Lipid biosynthesis</keyword>
<dbReference type="GO" id="GO:0006694">
    <property type="term" value="P:steroid biosynthetic process"/>
    <property type="evidence" value="ECO:0007669"/>
    <property type="project" value="UniProtKB-KW"/>
</dbReference>
<organism evidence="5 6">
    <name type="scientific">Dipteronia dyeriana</name>
    <dbReference type="NCBI Taxonomy" id="168575"/>
    <lineage>
        <taxon>Eukaryota</taxon>
        <taxon>Viridiplantae</taxon>
        <taxon>Streptophyta</taxon>
        <taxon>Embryophyta</taxon>
        <taxon>Tracheophyta</taxon>
        <taxon>Spermatophyta</taxon>
        <taxon>Magnoliopsida</taxon>
        <taxon>eudicotyledons</taxon>
        <taxon>Gunneridae</taxon>
        <taxon>Pentapetalae</taxon>
        <taxon>rosids</taxon>
        <taxon>malvids</taxon>
        <taxon>Sapindales</taxon>
        <taxon>Sapindaceae</taxon>
        <taxon>Hippocastanoideae</taxon>
        <taxon>Acereae</taxon>
        <taxon>Dipteronia</taxon>
    </lineage>
</organism>
<keyword evidence="4" id="KW-0560">Oxidoreductase</keyword>
<dbReference type="PANTHER" id="PTHR43391">
    <property type="entry name" value="RETINOL DEHYDROGENASE-RELATED"/>
    <property type="match status" value="1"/>
</dbReference>
<dbReference type="AlphaFoldDB" id="A0AAD9XMZ5"/>
<accession>A0AAD9XMZ5</accession>
<keyword evidence="6" id="KW-1185">Reference proteome</keyword>
<dbReference type="Proteomes" id="UP001280121">
    <property type="component" value="Unassembled WGS sequence"/>
</dbReference>
<reference evidence="5" key="1">
    <citation type="journal article" date="2023" name="Plant J.">
        <title>Genome sequences and population genomics provide insights into the demographic history, inbreeding, and mutation load of two 'living fossil' tree species of Dipteronia.</title>
        <authorList>
            <person name="Feng Y."/>
            <person name="Comes H.P."/>
            <person name="Chen J."/>
            <person name="Zhu S."/>
            <person name="Lu R."/>
            <person name="Zhang X."/>
            <person name="Li P."/>
            <person name="Qiu J."/>
            <person name="Olsen K.M."/>
            <person name="Qiu Y."/>
        </authorList>
    </citation>
    <scope>NUCLEOTIDE SEQUENCE</scope>
    <source>
        <strain evidence="5">KIB01</strain>
    </source>
</reference>
<sequence length="113" mass="12598">MLSFFETLRVELGQDINVIIVTPSFIESEVTQVKFFTRKGKVEVDQDMRDVQVSAIPIGSVISCAKAIVNSPCRGESNLKKKYVGRKKGKVTRVIAETIMHKNLLIISMASLQ</sequence>
<keyword evidence="3" id="KW-0443">Lipid metabolism</keyword>
<dbReference type="GO" id="GO:0005829">
    <property type="term" value="C:cytosol"/>
    <property type="evidence" value="ECO:0007669"/>
    <property type="project" value="TreeGrafter"/>
</dbReference>
<protein>
    <submittedName>
        <fullName evidence="5">Uncharacterized protein</fullName>
    </submittedName>
</protein>
<evidence type="ECO:0000256" key="4">
    <source>
        <dbReference type="ARBA" id="ARBA00023002"/>
    </source>
</evidence>
<gene>
    <name evidence="5" type="ORF">Ddye_000906</name>
</gene>
<proteinExistence type="inferred from homology"/>
<evidence type="ECO:0000313" key="6">
    <source>
        <dbReference type="Proteomes" id="UP001280121"/>
    </source>
</evidence>